<evidence type="ECO:0000313" key="3">
    <source>
        <dbReference type="Proteomes" id="UP000249218"/>
    </source>
</evidence>
<feature type="non-terminal residue" evidence="2">
    <location>
        <position position="158"/>
    </location>
</feature>
<feature type="signal peptide" evidence="1">
    <location>
        <begin position="1"/>
        <end position="21"/>
    </location>
</feature>
<name>A0A2W1BCC8_HELAM</name>
<evidence type="ECO:0000313" key="2">
    <source>
        <dbReference type="EMBL" id="PZC70666.1"/>
    </source>
</evidence>
<dbReference type="AlphaFoldDB" id="A0A2W1BCC8"/>
<keyword evidence="1" id="KW-0732">Signal</keyword>
<dbReference type="EMBL" id="KZ150501">
    <property type="protein sequence ID" value="PZC70666.1"/>
    <property type="molecule type" value="Genomic_DNA"/>
</dbReference>
<protein>
    <submittedName>
        <fullName evidence="2">Uncharacterized protein</fullName>
    </submittedName>
</protein>
<keyword evidence="3" id="KW-1185">Reference proteome</keyword>
<dbReference type="Proteomes" id="UP000249218">
    <property type="component" value="Unassembled WGS sequence"/>
</dbReference>
<accession>A0A2W1BCC8</accession>
<sequence>MKLIVILQALFCCSQVQVCSYKRTTPYNPLHKAMRRQGVEGGPMSKIARQAPVGPQVDQNAAAANRFSTASAVAVVITKLQRSSPTPASLHHYCDHILGNCLLIERTGKLCARTIYYEYRSYESYCHMDFINCREGDDIWQVVHMGACFELPKIKEYM</sequence>
<reference evidence="2 3" key="1">
    <citation type="journal article" date="2017" name="BMC Biol.">
        <title>Genomic innovations, transcriptional plasticity and gene loss underlying the evolution and divergence of two highly polyphagous and invasive Helicoverpa pest species.</title>
        <authorList>
            <person name="Pearce S.L."/>
            <person name="Clarke D.F."/>
            <person name="East P.D."/>
            <person name="Elfekih S."/>
            <person name="Gordon K.H."/>
            <person name="Jermiin L.S."/>
            <person name="McGaughran A."/>
            <person name="Oakeshott J.G."/>
            <person name="Papanikolaou A."/>
            <person name="Perera O.P."/>
            <person name="Rane R.V."/>
            <person name="Richards S."/>
            <person name="Tay W.T."/>
            <person name="Walsh T.K."/>
            <person name="Anderson A."/>
            <person name="Anderson C.J."/>
            <person name="Asgari S."/>
            <person name="Board P.G."/>
            <person name="Bretschneider A."/>
            <person name="Campbell P.M."/>
            <person name="Chertemps T."/>
            <person name="Christeller J.T."/>
            <person name="Coppin C.W."/>
            <person name="Downes S.J."/>
            <person name="Duan G."/>
            <person name="Farnsworth C.A."/>
            <person name="Good R.T."/>
            <person name="Han L.B."/>
            <person name="Han Y.C."/>
            <person name="Hatje K."/>
            <person name="Horne I."/>
            <person name="Huang Y.P."/>
            <person name="Hughes D.S."/>
            <person name="Jacquin-Joly E."/>
            <person name="James W."/>
            <person name="Jhangiani S."/>
            <person name="Kollmar M."/>
            <person name="Kuwar S.S."/>
            <person name="Li S."/>
            <person name="Liu N.Y."/>
            <person name="Maibeche M.T."/>
            <person name="Miller J.R."/>
            <person name="Montagne N."/>
            <person name="Perry T."/>
            <person name="Qu J."/>
            <person name="Song S.V."/>
            <person name="Sutton G.G."/>
            <person name="Vogel H."/>
            <person name="Walenz B.P."/>
            <person name="Xu W."/>
            <person name="Zhang H.J."/>
            <person name="Zou Z."/>
            <person name="Batterham P."/>
            <person name="Edwards O.R."/>
            <person name="Feyereisen R."/>
            <person name="Gibbs R.A."/>
            <person name="Heckel D.G."/>
            <person name="McGrath A."/>
            <person name="Robin C."/>
            <person name="Scherer S.E."/>
            <person name="Worley K.C."/>
            <person name="Wu Y.D."/>
        </authorList>
    </citation>
    <scope>NUCLEOTIDE SEQUENCE [LARGE SCALE GENOMIC DNA]</scope>
    <source>
        <strain evidence="2">Harm_GR_Male_#8</strain>
        <tissue evidence="2">Whole organism</tissue>
    </source>
</reference>
<proteinExistence type="predicted"/>
<dbReference type="OrthoDB" id="7391311at2759"/>
<organism evidence="2 3">
    <name type="scientific">Helicoverpa armigera</name>
    <name type="common">Cotton bollworm</name>
    <name type="synonym">Heliothis armigera</name>
    <dbReference type="NCBI Taxonomy" id="29058"/>
    <lineage>
        <taxon>Eukaryota</taxon>
        <taxon>Metazoa</taxon>
        <taxon>Ecdysozoa</taxon>
        <taxon>Arthropoda</taxon>
        <taxon>Hexapoda</taxon>
        <taxon>Insecta</taxon>
        <taxon>Pterygota</taxon>
        <taxon>Neoptera</taxon>
        <taxon>Endopterygota</taxon>
        <taxon>Lepidoptera</taxon>
        <taxon>Glossata</taxon>
        <taxon>Ditrysia</taxon>
        <taxon>Noctuoidea</taxon>
        <taxon>Noctuidae</taxon>
        <taxon>Heliothinae</taxon>
        <taxon>Helicoverpa</taxon>
    </lineage>
</organism>
<evidence type="ECO:0000256" key="1">
    <source>
        <dbReference type="SAM" id="SignalP"/>
    </source>
</evidence>
<feature type="chain" id="PRO_5016027288" evidence="1">
    <location>
        <begin position="22"/>
        <end position="158"/>
    </location>
</feature>
<gene>
    <name evidence="2" type="primary">HaOG215307</name>
    <name evidence="2" type="ORF">B5X24_HaOG215307</name>
</gene>